<accession>A0A542EEU8</accession>
<dbReference type="RefSeq" id="WP_141927811.1">
    <property type="nucleotide sequence ID" value="NZ_BAABCI010000002.1"/>
</dbReference>
<name>A0A542EEU8_9MICO</name>
<proteinExistence type="predicted"/>
<keyword evidence="2" id="KW-1185">Reference proteome</keyword>
<comment type="caution">
    <text evidence="1">The sequence shown here is derived from an EMBL/GenBank/DDBJ whole genome shotgun (WGS) entry which is preliminary data.</text>
</comment>
<sequence length="68" mass="7422">MAASTHYRAKVAALSRGRTPDDVELIEARRSYRAEKLAEHIAKVVAEAPPLTPEQRDRLAVLLRGGAA</sequence>
<evidence type="ECO:0000313" key="1">
    <source>
        <dbReference type="EMBL" id="TQJ13830.1"/>
    </source>
</evidence>
<dbReference type="OrthoDB" id="5124197at2"/>
<evidence type="ECO:0000313" key="2">
    <source>
        <dbReference type="Proteomes" id="UP000320806"/>
    </source>
</evidence>
<dbReference type="EMBL" id="VFMO01000001">
    <property type="protein sequence ID" value="TQJ13830.1"/>
    <property type="molecule type" value="Genomic_DNA"/>
</dbReference>
<organism evidence="1 2">
    <name type="scientific">Yimella lutea</name>
    <dbReference type="NCBI Taxonomy" id="587872"/>
    <lineage>
        <taxon>Bacteria</taxon>
        <taxon>Bacillati</taxon>
        <taxon>Actinomycetota</taxon>
        <taxon>Actinomycetes</taxon>
        <taxon>Micrococcales</taxon>
        <taxon>Dermacoccaceae</taxon>
        <taxon>Yimella</taxon>
    </lineage>
</organism>
<dbReference type="Proteomes" id="UP000320806">
    <property type="component" value="Unassembled WGS sequence"/>
</dbReference>
<dbReference type="AlphaFoldDB" id="A0A542EEU8"/>
<gene>
    <name evidence="1" type="ORF">FB459_1265</name>
</gene>
<evidence type="ECO:0008006" key="3">
    <source>
        <dbReference type="Google" id="ProtNLM"/>
    </source>
</evidence>
<reference evidence="1 2" key="1">
    <citation type="submission" date="2019-06" db="EMBL/GenBank/DDBJ databases">
        <title>Sequencing the genomes of 1000 actinobacteria strains.</title>
        <authorList>
            <person name="Klenk H.-P."/>
        </authorList>
    </citation>
    <scope>NUCLEOTIDE SEQUENCE [LARGE SCALE GENOMIC DNA]</scope>
    <source>
        <strain evidence="1 2">DSM 19828</strain>
    </source>
</reference>
<protein>
    <recommendedName>
        <fullName evidence="3">PhiRv1 phage protein</fullName>
    </recommendedName>
</protein>